<dbReference type="GO" id="GO:0005524">
    <property type="term" value="F:ATP binding"/>
    <property type="evidence" value="ECO:0007669"/>
    <property type="project" value="UniProtKB-KW"/>
</dbReference>
<dbReference type="InterPro" id="IPR006142">
    <property type="entry name" value="INTEIN"/>
</dbReference>
<dbReference type="GO" id="GO:0004519">
    <property type="term" value="F:endonuclease activity"/>
    <property type="evidence" value="ECO:0007669"/>
    <property type="project" value="InterPro"/>
</dbReference>
<dbReference type="PROSITE" id="PS50817">
    <property type="entry name" value="INTEIN_N_TER"/>
    <property type="match status" value="2"/>
</dbReference>
<dbReference type="InterPro" id="IPR008926">
    <property type="entry name" value="RNR_R1-su_N"/>
</dbReference>
<dbReference type="InterPro" id="IPR003587">
    <property type="entry name" value="Hint_dom_N"/>
</dbReference>
<comment type="similarity">
    <text evidence="1">Belongs to the ribonucleoside diphosphate reductase large chain family.</text>
</comment>
<dbReference type="SUPFAM" id="SSF51998">
    <property type="entry name" value="PFL-like glycyl radical enzymes"/>
    <property type="match status" value="2"/>
</dbReference>
<dbReference type="InterPro" id="IPR006141">
    <property type="entry name" value="Intein_N"/>
</dbReference>
<evidence type="ECO:0000256" key="7">
    <source>
        <dbReference type="ARBA" id="ARBA00023000"/>
    </source>
</evidence>
<dbReference type="InterPro" id="IPR000788">
    <property type="entry name" value="RNR_lg_C"/>
</dbReference>
<dbReference type="PROSITE" id="PS50819">
    <property type="entry name" value="INTEIN_ENDONUCLEASE"/>
    <property type="match status" value="2"/>
</dbReference>
<keyword evidence="6" id="KW-0067">ATP-binding</keyword>
<sequence>MAYSMRVIKRDGEYEAVSFNKVLQRIRKASKGLTINPDVLAQQVLSQIYDGVKTSEIDELTGQLAASLSTNHPDWGTLASNIVVSNHQKKTSASFSQVMIELSNQPKGSYISEEILALCRNPDLAARIDAEIDYSRDYLFDYFGFKTLEKAYLLRDAKRLIKERPQHVWMRVALALWASNLDLAFETYHALSTKKFTHATPTLFNSGTPRQQLSSCFLLSMKDDSIAGIYETLKDCATISQNAGGIGLHIHKIRAKGSIIRGTNGTSNGIVPMLRNYNATARYVDQCFTPDTLVYTTGGAKPIEEIGVTDRVLSSKGTYEKVLLPVRHQYAGPMLEIQVKGSIVPVRTTPEHQIMALTGQEIGLNFRTIENRLEKGYAVMDFHDARDLQVGDFLVFPIPTYEADIHQLTEDDCRMYGILLGDGYISGSSAGVRLSTVTKVETADFVRSYLGARGIHITEAFDDSPNSVKLIWSSTHVGFKFTRAQLYNDKMKQVDPAFLHLPKPKIVKVLQGLIETDGCVGEKEITVEVTSDSIIEAIRYMLLRLGGLSSGYTRNRVGNVSSYKNITTRLPTTVIRIPRIPEILELFDAPASRCFTFMRYGNNLLSRIEKIDETFYDGIVHDFEIDGPHDYTVSHLGLVHNGGGKRNGSFAIYLEPWHADIEDFLKLKLNTGMEEDRARDLFYALWIPDLFMKRVEANMDWTVFCPDEAPGLDDVWGPAFEDLYHKYEAEGRGRKKINAQKLWFQILDAQIETGTPYLLYKDPCNAKSNQQNLGTIKSSNLCVAPETYVLTDQGQFLIHELEGMQVNVWNGDKWSETTVHKTGSQQRLLTVSLSNGADIHCTPYHKFLVRDGYTDKGSVKDATRIDASELKEGMKLAKCDLGLVEGNPEEDIPHPYTHGFFCGDGTVNIGASKKPIKICCLYGEKKKLIDKLAIKSTSGAEDAAGRINTTLDQSIPEKFYVPMNASLKCRLQWLAGLLDADGTVSVNGDNESLQLASIEYEFLDRVRLMVQTLGIQSKITKLYDARQTMLPDGKGGRKMFDCKPIWRILISSSGLYRLKNLGLLCHRLMFEGKKPQRNAEQFVTVVSVADYGRIDDTYCFNEPENHAGIFNGVLTGNCTEIIEYSSKDETAVCNLASISLPSCVVHGASGYTFDFDILRKTVGIATRNLNRVIDINFYPTPETERSNMRHRPVGLGIQGLADVFALLKYDWESPEAAELNQLIFEYMYFEAVSQSMELAKKEGPYSTFAGSPASQGKLQPDLWNVTPMTEKRGTLDWTSLRSAVVAHGLRNSLLVAPMPTASTSQILGNNECFEPFTTNIYSRRTLAGEFTIVNKYLMTELREAGLWTDFLKQEIVARNGSVQGIASIPAEMQARYKTTWEIKQRTLIDMAAARGAFIDQSQSLNLFVADPTYSKLTSMHFYAWKAGLKTGCYYLRSKAPVVAQQFTVDPRLLTAISSGGKVAEIVSDSEDDDDSEDEKEKEKEKSPQGMTAEARKQLLERLAAEADAEGCLSCGS</sequence>
<dbReference type="Pfam" id="PF02867">
    <property type="entry name" value="Ribonuc_red_lgC"/>
    <property type="match status" value="2"/>
</dbReference>
<dbReference type="Pfam" id="PF14528">
    <property type="entry name" value="LAGLIDADG_3"/>
    <property type="match status" value="2"/>
</dbReference>
<dbReference type="GO" id="GO:0009263">
    <property type="term" value="P:deoxyribonucleotide biosynthetic process"/>
    <property type="evidence" value="ECO:0007669"/>
    <property type="project" value="UniProtKB-KW"/>
</dbReference>
<keyword evidence="3" id="KW-0021">Allosteric enzyme</keyword>
<dbReference type="Pfam" id="PF03477">
    <property type="entry name" value="ATP-cone"/>
    <property type="match status" value="1"/>
</dbReference>
<evidence type="ECO:0000256" key="5">
    <source>
        <dbReference type="ARBA" id="ARBA00022813"/>
    </source>
</evidence>
<evidence type="ECO:0000256" key="6">
    <source>
        <dbReference type="ARBA" id="ARBA00022840"/>
    </source>
</evidence>
<dbReference type="Gene3D" id="2.170.16.10">
    <property type="entry name" value="Hedgehog/Intein (Hint) domain"/>
    <property type="match status" value="2"/>
</dbReference>
<dbReference type="Gene3D" id="3.10.28.10">
    <property type="entry name" value="Homing endonucleases"/>
    <property type="match status" value="2"/>
</dbReference>
<dbReference type="EC" id="1.17.4.1" evidence="2"/>
<accession>A0A6C0L7E0</accession>
<dbReference type="PRINTS" id="PR01183">
    <property type="entry name" value="RIBORDTASEM1"/>
</dbReference>
<evidence type="ECO:0000256" key="1">
    <source>
        <dbReference type="ARBA" id="ARBA00010406"/>
    </source>
</evidence>
<dbReference type="SMART" id="SM00306">
    <property type="entry name" value="HintN"/>
    <property type="match status" value="2"/>
</dbReference>
<evidence type="ECO:0000256" key="4">
    <source>
        <dbReference type="ARBA" id="ARBA00022741"/>
    </source>
</evidence>
<organism evidence="13">
    <name type="scientific">viral metagenome</name>
    <dbReference type="NCBI Taxonomy" id="1070528"/>
    <lineage>
        <taxon>unclassified sequences</taxon>
        <taxon>metagenomes</taxon>
        <taxon>organismal metagenomes</taxon>
    </lineage>
</organism>
<evidence type="ECO:0000259" key="11">
    <source>
        <dbReference type="PROSITE" id="PS50819"/>
    </source>
</evidence>
<dbReference type="Pfam" id="PF00317">
    <property type="entry name" value="Ribonuc_red_lgN"/>
    <property type="match status" value="1"/>
</dbReference>
<dbReference type="SUPFAM" id="SSF51294">
    <property type="entry name" value="Hedgehog/intein (Hint) domain"/>
    <property type="match status" value="2"/>
</dbReference>
<feature type="compositionally biased region" description="Acidic residues" evidence="10">
    <location>
        <begin position="1467"/>
        <end position="1477"/>
    </location>
</feature>
<dbReference type="GO" id="GO:0005971">
    <property type="term" value="C:ribonucleoside-diphosphate reductase complex"/>
    <property type="evidence" value="ECO:0007669"/>
    <property type="project" value="TreeGrafter"/>
</dbReference>
<dbReference type="UniPathway" id="UPA00326"/>
<dbReference type="CDD" id="cd00081">
    <property type="entry name" value="Hint"/>
    <property type="match status" value="2"/>
</dbReference>
<evidence type="ECO:0000256" key="3">
    <source>
        <dbReference type="ARBA" id="ARBA00022533"/>
    </source>
</evidence>
<dbReference type="NCBIfam" id="TIGR02506">
    <property type="entry name" value="NrdE_NrdA"/>
    <property type="match status" value="1"/>
</dbReference>
<protein>
    <recommendedName>
        <fullName evidence="2">ribonucleoside-diphosphate reductase</fullName>
        <ecNumber evidence="2">1.17.4.1</ecNumber>
    </recommendedName>
</protein>
<dbReference type="InterPro" id="IPR013346">
    <property type="entry name" value="NrdE_NrdA_C"/>
</dbReference>
<keyword evidence="8" id="KW-0560">Oxidoreductase</keyword>
<feature type="domain" description="ATP-cone" evidence="12">
    <location>
        <begin position="5"/>
        <end position="93"/>
    </location>
</feature>
<evidence type="ECO:0000256" key="2">
    <source>
        <dbReference type="ARBA" id="ARBA00012274"/>
    </source>
</evidence>
<dbReference type="InterPro" id="IPR036844">
    <property type="entry name" value="Hint_dom_sf"/>
</dbReference>
<dbReference type="Gene3D" id="3.20.70.20">
    <property type="match status" value="3"/>
</dbReference>
<dbReference type="InterPro" id="IPR004042">
    <property type="entry name" value="Intein_endonuc_central"/>
</dbReference>
<dbReference type="EMBL" id="MN740438">
    <property type="protein sequence ID" value="QHU26287.1"/>
    <property type="molecule type" value="Genomic_DNA"/>
</dbReference>
<dbReference type="SUPFAM" id="SSF55608">
    <property type="entry name" value="Homing endonucleases"/>
    <property type="match status" value="2"/>
</dbReference>
<keyword evidence="9" id="KW-0215">Deoxyribonucleotide synthesis</keyword>
<keyword evidence="7" id="KW-0651">Protein splicing</keyword>
<name>A0A6C0L7E0_9ZZZZ</name>
<evidence type="ECO:0000313" key="13">
    <source>
        <dbReference type="EMBL" id="QHU26287.1"/>
    </source>
</evidence>
<evidence type="ECO:0000259" key="12">
    <source>
        <dbReference type="PROSITE" id="PS51161"/>
    </source>
</evidence>
<dbReference type="InterPro" id="IPR004860">
    <property type="entry name" value="LAGLIDADG_dom"/>
</dbReference>
<feature type="domain" description="DOD-type homing endonuclease" evidence="11">
    <location>
        <begin position="974"/>
        <end position="1015"/>
    </location>
</feature>
<keyword evidence="5" id="KW-0068">Autocatalytic cleavage</keyword>
<dbReference type="InterPro" id="IPR013509">
    <property type="entry name" value="RNR_lsu_N"/>
</dbReference>
<dbReference type="InterPro" id="IPR005144">
    <property type="entry name" value="ATP-cone_dom"/>
</dbReference>
<dbReference type="InterPro" id="IPR039718">
    <property type="entry name" value="Rrm1"/>
</dbReference>
<feature type="region of interest" description="Disordered" evidence="10">
    <location>
        <begin position="1465"/>
        <end position="1494"/>
    </location>
</feature>
<proteinExistence type="inferred from homology"/>
<reference evidence="13" key="1">
    <citation type="journal article" date="2020" name="Nature">
        <title>Giant virus diversity and host interactions through global metagenomics.</title>
        <authorList>
            <person name="Schulz F."/>
            <person name="Roux S."/>
            <person name="Paez-Espino D."/>
            <person name="Jungbluth S."/>
            <person name="Walsh D.A."/>
            <person name="Denef V.J."/>
            <person name="McMahon K.D."/>
            <person name="Konstantinidis K.T."/>
            <person name="Eloe-Fadrosh E.A."/>
            <person name="Kyrpides N.C."/>
            <person name="Woyke T."/>
        </authorList>
    </citation>
    <scope>NUCLEOTIDE SEQUENCE</scope>
    <source>
        <strain evidence="13">GVMAG-M-3300027759-16</strain>
    </source>
</reference>
<dbReference type="InterPro" id="IPR003586">
    <property type="entry name" value="Hint_dom_C"/>
</dbReference>
<dbReference type="PANTHER" id="PTHR11573">
    <property type="entry name" value="RIBONUCLEOSIDE-DIPHOSPHATE REDUCTASE LARGE CHAIN"/>
    <property type="match status" value="1"/>
</dbReference>
<evidence type="ECO:0000256" key="8">
    <source>
        <dbReference type="ARBA" id="ARBA00023002"/>
    </source>
</evidence>
<evidence type="ECO:0000256" key="10">
    <source>
        <dbReference type="SAM" id="MobiDB-lite"/>
    </source>
</evidence>
<dbReference type="PROSITE" id="PS00089">
    <property type="entry name" value="RIBORED_LARGE"/>
    <property type="match status" value="1"/>
</dbReference>
<dbReference type="GO" id="GO:0004748">
    <property type="term" value="F:ribonucleoside-diphosphate reductase activity, thioredoxin disulfide as acceptor"/>
    <property type="evidence" value="ECO:0007669"/>
    <property type="project" value="UniProtKB-EC"/>
</dbReference>
<dbReference type="PANTHER" id="PTHR11573:SF6">
    <property type="entry name" value="RIBONUCLEOSIDE-DIPHOSPHATE REDUCTASE LARGE SUBUNIT"/>
    <property type="match status" value="1"/>
</dbReference>
<feature type="domain" description="DOD-type homing endonuclease" evidence="11">
    <location>
        <begin position="415"/>
        <end position="547"/>
    </location>
</feature>
<dbReference type="SMART" id="SM00305">
    <property type="entry name" value="HintC"/>
    <property type="match status" value="2"/>
</dbReference>
<dbReference type="InterPro" id="IPR027434">
    <property type="entry name" value="Homing_endonucl"/>
</dbReference>
<dbReference type="PROSITE" id="PS51161">
    <property type="entry name" value="ATP_CONE"/>
    <property type="match status" value="1"/>
</dbReference>
<evidence type="ECO:0000256" key="9">
    <source>
        <dbReference type="ARBA" id="ARBA00023116"/>
    </source>
</evidence>
<dbReference type="PRINTS" id="PR00379">
    <property type="entry name" value="INTEIN"/>
</dbReference>
<keyword evidence="4" id="KW-0547">Nucleotide-binding</keyword>
<dbReference type="GO" id="GO:0016539">
    <property type="term" value="P:intein-mediated protein splicing"/>
    <property type="evidence" value="ECO:0007669"/>
    <property type="project" value="InterPro"/>
</dbReference>
<dbReference type="SUPFAM" id="SSF48168">
    <property type="entry name" value="R1 subunit of ribonucleotide reductase, N-terminal domain"/>
    <property type="match status" value="1"/>
</dbReference>